<feature type="domain" description="G-protein coupled receptors family 1 profile" evidence="16">
    <location>
        <begin position="51"/>
        <end position="413"/>
    </location>
</feature>
<evidence type="ECO:0000256" key="15">
    <source>
        <dbReference type="SAM" id="Phobius"/>
    </source>
</evidence>
<keyword evidence="9 13" id="KW-0675">Receptor</keyword>
<keyword evidence="2" id="KW-1003">Cell membrane</keyword>
<dbReference type="STRING" id="6248.A0A0K0E281"/>
<reference evidence="18" key="1">
    <citation type="submission" date="2015-08" db="UniProtKB">
        <authorList>
            <consortium name="WormBaseParasite"/>
        </authorList>
    </citation>
    <scope>IDENTIFICATION</scope>
</reference>
<dbReference type="Gene3D" id="1.20.1070.10">
    <property type="entry name" value="Rhodopsin 7-helix transmembrane proteins"/>
    <property type="match status" value="1"/>
</dbReference>
<dbReference type="GO" id="GO:0005886">
    <property type="term" value="C:plasma membrane"/>
    <property type="evidence" value="ECO:0007669"/>
    <property type="project" value="UniProtKB-SubCell"/>
</dbReference>
<dbReference type="InterPro" id="IPR009126">
    <property type="entry name" value="Cholcskin_rcpt"/>
</dbReference>
<evidence type="ECO:0000256" key="7">
    <source>
        <dbReference type="ARBA" id="ARBA00023139"/>
    </source>
</evidence>
<keyword evidence="6 15" id="KW-0472">Membrane</keyword>
<feature type="transmembrane region" description="Helical" evidence="15">
    <location>
        <begin position="151"/>
        <end position="173"/>
    </location>
</feature>
<dbReference type="SMART" id="SM01381">
    <property type="entry name" value="7TM_GPCR_Srsx"/>
    <property type="match status" value="1"/>
</dbReference>
<feature type="transmembrane region" description="Helical" evidence="15">
    <location>
        <begin position="34"/>
        <end position="59"/>
    </location>
</feature>
<protein>
    <submittedName>
        <fullName evidence="18 19">G_PROTEIN_RECEP_F1_2 domain-containing protein</fullName>
    </submittedName>
</protein>
<dbReference type="WBParaSite" id="TCONS_00005499.p1">
    <property type="protein sequence ID" value="TCONS_00005499.p1"/>
    <property type="gene ID" value="XLOC_003781"/>
</dbReference>
<comment type="similarity">
    <text evidence="13">Belongs to the G-protein coupled receptor 1 family.</text>
</comment>
<organism evidence="18">
    <name type="scientific">Strongyloides stercoralis</name>
    <name type="common">Threadworm</name>
    <dbReference type="NCBI Taxonomy" id="6248"/>
    <lineage>
        <taxon>Eukaryota</taxon>
        <taxon>Metazoa</taxon>
        <taxon>Ecdysozoa</taxon>
        <taxon>Nematoda</taxon>
        <taxon>Chromadorea</taxon>
        <taxon>Rhabditida</taxon>
        <taxon>Tylenchina</taxon>
        <taxon>Panagrolaimomorpha</taxon>
        <taxon>Strongyloidoidea</taxon>
        <taxon>Strongyloididae</taxon>
        <taxon>Strongyloides</taxon>
    </lineage>
</organism>
<dbReference type="PROSITE" id="PS00237">
    <property type="entry name" value="G_PROTEIN_RECEP_F1_1"/>
    <property type="match status" value="1"/>
</dbReference>
<evidence type="ECO:0000259" key="16">
    <source>
        <dbReference type="PROSITE" id="PS50262"/>
    </source>
</evidence>
<accession>A0A0K0E281</accession>
<comment type="subcellular location">
    <subcellularLocation>
        <location evidence="1">Cell membrane</location>
        <topology evidence="1">Multi-pass membrane protein</topology>
    </subcellularLocation>
</comment>
<dbReference type="Proteomes" id="UP000035681">
    <property type="component" value="Unplaced"/>
</dbReference>
<evidence type="ECO:0000256" key="12">
    <source>
        <dbReference type="ARBA" id="ARBA00023288"/>
    </source>
</evidence>
<dbReference type="PANTHER" id="PTHR24238">
    <property type="entry name" value="G-PROTEIN COUPLED RECEPTOR"/>
    <property type="match status" value="1"/>
</dbReference>
<keyword evidence="12" id="KW-0449">Lipoprotein</keyword>
<evidence type="ECO:0000256" key="10">
    <source>
        <dbReference type="ARBA" id="ARBA00023180"/>
    </source>
</evidence>
<dbReference type="PROSITE" id="PS50262">
    <property type="entry name" value="G_PROTEIN_RECEP_F1_2"/>
    <property type="match status" value="1"/>
</dbReference>
<feature type="transmembrane region" description="Helical" evidence="15">
    <location>
        <begin position="109"/>
        <end position="130"/>
    </location>
</feature>
<name>A0A0K0E281_STRER</name>
<keyword evidence="4 15" id="KW-1133">Transmembrane helix</keyword>
<evidence type="ECO:0000256" key="8">
    <source>
        <dbReference type="ARBA" id="ARBA00023157"/>
    </source>
</evidence>
<dbReference type="PRINTS" id="PR01822">
    <property type="entry name" value="CCYSTOKININR"/>
</dbReference>
<keyword evidence="17" id="KW-1185">Reference proteome</keyword>
<sequence length="521" mass="59603">MNYNDSEGNGFDESLIINNNNYDKTLHPHLDTTYIVWIICCSIIFCLSVFGNLMVVYVLTSTRYMRTSTNLYLLNLALSDLLLSVICMPVTVIQTIYRSWLFGDILCIIFSYTQPVSVSASAYTLAAIAMERYIAICKPLQSRLVQTKSHACLMICIVWSIAFIINLGFLFNIENISYDPNNPSLKMCTSTASYKTKFFYQIYVTIVLLVVPLILMGVLYGYVISSLKMGIKMDIAAIGFEGSNEISSFQINESNKKQPKMSMDSIRRKYNYETTRNSGEEKLLNNEGKKLPSNGKEDTTTSSSIIHGSPYDNTNEDKDKNPNQIYGKFSVTTLETMVRSTHSSKIILTKQRLIRMLIVIVIIFFVCWTPSYIYWLLVSASDYFSDGTLWNDNMNLILTSISYVATCANPITYCFLNAKFRNALLHVMGYKKHERRPINFKDKHNHNRYAIKHDLGTMDSNSNLRVNNNNNNKEGKPPLPKKRMKQYRHSISTNDYTSILSDEKKKVEKQEYKICDVTGIL</sequence>
<dbReference type="InterPro" id="IPR017452">
    <property type="entry name" value="GPCR_Rhodpsn_7TM"/>
</dbReference>
<feature type="transmembrane region" description="Helical" evidence="15">
    <location>
        <begin position="353"/>
        <end position="376"/>
    </location>
</feature>
<keyword evidence="5 13" id="KW-0297">G-protein coupled receptor</keyword>
<evidence type="ECO:0000256" key="1">
    <source>
        <dbReference type="ARBA" id="ARBA00004651"/>
    </source>
</evidence>
<keyword evidence="11 13" id="KW-0807">Transducer</keyword>
<evidence type="ECO:0000256" key="11">
    <source>
        <dbReference type="ARBA" id="ARBA00023224"/>
    </source>
</evidence>
<feature type="compositionally biased region" description="Low complexity" evidence="14">
    <location>
        <begin position="461"/>
        <end position="472"/>
    </location>
</feature>
<dbReference type="SUPFAM" id="SSF81321">
    <property type="entry name" value="Family A G protein-coupled receptor-like"/>
    <property type="match status" value="1"/>
</dbReference>
<feature type="region of interest" description="Disordered" evidence="14">
    <location>
        <begin position="460"/>
        <end position="484"/>
    </location>
</feature>
<evidence type="ECO:0000313" key="19">
    <source>
        <dbReference type="WBParaSite" id="TCONS_00005499.p1"/>
    </source>
</evidence>
<evidence type="ECO:0000256" key="9">
    <source>
        <dbReference type="ARBA" id="ARBA00023170"/>
    </source>
</evidence>
<keyword evidence="3 13" id="KW-0812">Transmembrane</keyword>
<keyword evidence="8" id="KW-1015">Disulfide bond</keyword>
<dbReference type="Pfam" id="PF00001">
    <property type="entry name" value="7tm_1"/>
    <property type="match status" value="1"/>
</dbReference>
<feature type="transmembrane region" description="Helical" evidence="15">
    <location>
        <begin position="200"/>
        <end position="223"/>
    </location>
</feature>
<keyword evidence="7" id="KW-0564">Palmitate</keyword>
<dbReference type="InterPro" id="IPR000276">
    <property type="entry name" value="GPCR_Rhodpsn"/>
</dbReference>
<feature type="compositionally biased region" description="Basic and acidic residues" evidence="14">
    <location>
        <begin position="278"/>
        <end position="299"/>
    </location>
</feature>
<feature type="transmembrane region" description="Helical" evidence="15">
    <location>
        <begin position="71"/>
        <end position="97"/>
    </location>
</feature>
<keyword evidence="10" id="KW-0325">Glycoprotein</keyword>
<proteinExistence type="inferred from homology"/>
<evidence type="ECO:0000313" key="18">
    <source>
        <dbReference type="WBParaSite" id="SSTP_0000360300.1"/>
    </source>
</evidence>
<feature type="transmembrane region" description="Helical" evidence="15">
    <location>
        <begin position="396"/>
        <end position="416"/>
    </location>
</feature>
<feature type="region of interest" description="Disordered" evidence="14">
    <location>
        <begin position="277"/>
        <end position="322"/>
    </location>
</feature>
<evidence type="ECO:0000313" key="17">
    <source>
        <dbReference type="Proteomes" id="UP000035681"/>
    </source>
</evidence>
<evidence type="ECO:0000256" key="3">
    <source>
        <dbReference type="ARBA" id="ARBA00022692"/>
    </source>
</evidence>
<evidence type="ECO:0000256" key="14">
    <source>
        <dbReference type="SAM" id="MobiDB-lite"/>
    </source>
</evidence>
<evidence type="ECO:0000256" key="2">
    <source>
        <dbReference type="ARBA" id="ARBA00022475"/>
    </source>
</evidence>
<evidence type="ECO:0000256" key="5">
    <source>
        <dbReference type="ARBA" id="ARBA00023040"/>
    </source>
</evidence>
<evidence type="ECO:0000256" key="4">
    <source>
        <dbReference type="ARBA" id="ARBA00022989"/>
    </source>
</evidence>
<dbReference type="GO" id="GO:0008188">
    <property type="term" value="F:neuropeptide receptor activity"/>
    <property type="evidence" value="ECO:0007669"/>
    <property type="project" value="TreeGrafter"/>
</dbReference>
<dbReference type="WBParaSite" id="SSTP_0000360300.1">
    <property type="protein sequence ID" value="SSTP_0000360300.1"/>
    <property type="gene ID" value="SSTP_0000360300"/>
</dbReference>
<evidence type="ECO:0000256" key="13">
    <source>
        <dbReference type="RuleBase" id="RU000688"/>
    </source>
</evidence>
<dbReference type="PRINTS" id="PR00237">
    <property type="entry name" value="GPCRRHODOPSN"/>
</dbReference>
<evidence type="ECO:0000256" key="6">
    <source>
        <dbReference type="ARBA" id="ARBA00023136"/>
    </source>
</evidence>
<dbReference type="PANTHER" id="PTHR24238:SF75">
    <property type="entry name" value="CHOLECYSTOKININ-LIKE RECEPTOR AT 17D1-RELATED"/>
    <property type="match status" value="1"/>
</dbReference>
<dbReference type="AlphaFoldDB" id="A0A0K0E281"/>